<dbReference type="Proteomes" id="UP000756132">
    <property type="component" value="Chromosome 7"/>
</dbReference>
<organism evidence="1 2">
    <name type="scientific">Passalora fulva</name>
    <name type="common">Tomato leaf mold</name>
    <name type="synonym">Cladosporium fulvum</name>
    <dbReference type="NCBI Taxonomy" id="5499"/>
    <lineage>
        <taxon>Eukaryota</taxon>
        <taxon>Fungi</taxon>
        <taxon>Dikarya</taxon>
        <taxon>Ascomycota</taxon>
        <taxon>Pezizomycotina</taxon>
        <taxon>Dothideomycetes</taxon>
        <taxon>Dothideomycetidae</taxon>
        <taxon>Mycosphaerellales</taxon>
        <taxon>Mycosphaerellaceae</taxon>
        <taxon>Fulvia</taxon>
    </lineage>
</organism>
<evidence type="ECO:0000313" key="2">
    <source>
        <dbReference type="Proteomes" id="UP000756132"/>
    </source>
</evidence>
<reference evidence="1" key="2">
    <citation type="journal article" date="2022" name="Microb. Genom.">
        <title>A chromosome-scale genome assembly of the tomato pathogen Cladosporium fulvum reveals a compartmentalized genome architecture and the presence of a dispensable chromosome.</title>
        <authorList>
            <person name="Zaccaron A.Z."/>
            <person name="Chen L.H."/>
            <person name="Samaras A."/>
            <person name="Stergiopoulos I."/>
        </authorList>
    </citation>
    <scope>NUCLEOTIDE SEQUENCE</scope>
    <source>
        <strain evidence="1">Race5_Kim</strain>
    </source>
</reference>
<accession>A0A9Q8PCC6</accession>
<gene>
    <name evidence="1" type="ORF">CLAFUR5_09824</name>
</gene>
<dbReference type="KEGG" id="ffu:CLAFUR5_09824"/>
<sequence>MVVWRIKENPSPQHNIAGIPVDGVPAFFANNLAKLGVSPMTPRPAADEFSEKVKMGWVDVPPHDPEKAS</sequence>
<name>A0A9Q8PCC6_PASFU</name>
<dbReference type="AlphaFoldDB" id="A0A9Q8PCC6"/>
<dbReference type="RefSeq" id="XP_047764216.1">
    <property type="nucleotide sequence ID" value="XM_047908972.1"/>
</dbReference>
<proteinExistence type="predicted"/>
<keyword evidence="2" id="KW-1185">Reference proteome</keyword>
<dbReference type="GeneID" id="71989702"/>
<reference evidence="1" key="1">
    <citation type="submission" date="2021-12" db="EMBL/GenBank/DDBJ databases">
        <authorList>
            <person name="Zaccaron A."/>
            <person name="Stergiopoulos I."/>
        </authorList>
    </citation>
    <scope>NUCLEOTIDE SEQUENCE</scope>
    <source>
        <strain evidence="1">Race5_Kim</strain>
    </source>
</reference>
<dbReference type="EMBL" id="CP090169">
    <property type="protein sequence ID" value="UJO19850.1"/>
    <property type="molecule type" value="Genomic_DNA"/>
</dbReference>
<protein>
    <submittedName>
        <fullName evidence="1">Uncharacterized protein</fullName>
    </submittedName>
</protein>
<evidence type="ECO:0000313" key="1">
    <source>
        <dbReference type="EMBL" id="UJO19850.1"/>
    </source>
</evidence>